<evidence type="ECO:0000259" key="2">
    <source>
        <dbReference type="PROSITE" id="PS50011"/>
    </source>
</evidence>
<dbReference type="PRINTS" id="PR00109">
    <property type="entry name" value="TYRKINASE"/>
</dbReference>
<dbReference type="InterPro" id="IPR001245">
    <property type="entry name" value="Ser-Thr/Tyr_kinase_cat_dom"/>
</dbReference>
<dbReference type="PROSITE" id="PS00108">
    <property type="entry name" value="PROTEIN_KINASE_ST"/>
    <property type="match status" value="1"/>
</dbReference>
<dbReference type="Pfam" id="PF07714">
    <property type="entry name" value="PK_Tyr_Ser-Thr"/>
    <property type="match status" value="1"/>
</dbReference>
<evidence type="ECO:0000256" key="1">
    <source>
        <dbReference type="SAM" id="MobiDB-lite"/>
    </source>
</evidence>
<dbReference type="PROSITE" id="PS50011">
    <property type="entry name" value="PROTEIN_KINASE_DOM"/>
    <property type="match status" value="1"/>
</dbReference>
<feature type="region of interest" description="Disordered" evidence="1">
    <location>
        <begin position="371"/>
        <end position="398"/>
    </location>
</feature>
<dbReference type="PANTHER" id="PTHR44329:SF84">
    <property type="entry name" value="PROTEIN KINASE LIKE PROTEIN"/>
    <property type="match status" value="1"/>
</dbReference>
<organism evidence="3 4">
    <name type="scientific">Mucuna pruriens</name>
    <name type="common">Velvet bean</name>
    <name type="synonym">Dolichos pruriens</name>
    <dbReference type="NCBI Taxonomy" id="157652"/>
    <lineage>
        <taxon>Eukaryota</taxon>
        <taxon>Viridiplantae</taxon>
        <taxon>Streptophyta</taxon>
        <taxon>Embryophyta</taxon>
        <taxon>Tracheophyta</taxon>
        <taxon>Spermatophyta</taxon>
        <taxon>Magnoliopsida</taxon>
        <taxon>eudicotyledons</taxon>
        <taxon>Gunneridae</taxon>
        <taxon>Pentapetalae</taxon>
        <taxon>rosids</taxon>
        <taxon>fabids</taxon>
        <taxon>Fabales</taxon>
        <taxon>Fabaceae</taxon>
        <taxon>Papilionoideae</taxon>
        <taxon>50 kb inversion clade</taxon>
        <taxon>NPAAA clade</taxon>
        <taxon>indigoferoid/millettioid clade</taxon>
        <taxon>Phaseoleae</taxon>
        <taxon>Mucuna</taxon>
    </lineage>
</organism>
<feature type="non-terminal residue" evidence="3">
    <location>
        <position position="1"/>
    </location>
</feature>
<keyword evidence="3" id="KW-0418">Kinase</keyword>
<dbReference type="InterPro" id="IPR008271">
    <property type="entry name" value="Ser/Thr_kinase_AS"/>
</dbReference>
<keyword evidence="3" id="KW-0808">Transferase</keyword>
<dbReference type="STRING" id="157652.A0A371GB40"/>
<gene>
    <name evidence="3" type="primary">HT1</name>
    <name evidence="3" type="ORF">CR513_30739</name>
</gene>
<feature type="compositionally biased region" description="Low complexity" evidence="1">
    <location>
        <begin position="377"/>
        <end position="386"/>
    </location>
</feature>
<dbReference type="EMBL" id="QJKJ01006139">
    <property type="protein sequence ID" value="RDX87751.1"/>
    <property type="molecule type" value="Genomic_DNA"/>
</dbReference>
<evidence type="ECO:0000313" key="3">
    <source>
        <dbReference type="EMBL" id="RDX87751.1"/>
    </source>
</evidence>
<keyword evidence="4" id="KW-1185">Reference proteome</keyword>
<protein>
    <submittedName>
        <fullName evidence="3">Serine/threonine-protein kinase HT1</fullName>
    </submittedName>
</protein>
<accession>A0A371GB40</accession>
<dbReference type="Proteomes" id="UP000257109">
    <property type="component" value="Unassembled WGS sequence"/>
</dbReference>
<feature type="compositionally biased region" description="Basic residues" evidence="1">
    <location>
        <begin position="387"/>
        <end position="398"/>
    </location>
</feature>
<dbReference type="GO" id="GO:0005524">
    <property type="term" value="F:ATP binding"/>
    <property type="evidence" value="ECO:0007669"/>
    <property type="project" value="InterPro"/>
</dbReference>
<dbReference type="InterPro" id="IPR051681">
    <property type="entry name" value="Ser/Thr_Kinases-Pseudokinases"/>
</dbReference>
<reference evidence="3" key="1">
    <citation type="submission" date="2018-05" db="EMBL/GenBank/DDBJ databases">
        <title>Draft genome of Mucuna pruriens seed.</title>
        <authorList>
            <person name="Nnadi N.E."/>
            <person name="Vos R."/>
            <person name="Hasami M.H."/>
            <person name="Devisetty U.K."/>
            <person name="Aguiy J.C."/>
        </authorList>
    </citation>
    <scope>NUCLEOTIDE SEQUENCE [LARGE SCALE GENOMIC DNA]</scope>
    <source>
        <strain evidence="3">JCA_2017</strain>
    </source>
</reference>
<dbReference type="AlphaFoldDB" id="A0A371GB40"/>
<comment type="caution">
    <text evidence="3">The sequence shown here is derived from an EMBL/GenBank/DDBJ whole genome shotgun (WGS) entry which is preliminary data.</text>
</comment>
<dbReference type="SUPFAM" id="SSF56112">
    <property type="entry name" value="Protein kinase-like (PK-like)"/>
    <property type="match status" value="1"/>
</dbReference>
<dbReference type="PANTHER" id="PTHR44329">
    <property type="entry name" value="SERINE/THREONINE-PROTEIN KINASE TNNI3K-RELATED"/>
    <property type="match status" value="1"/>
</dbReference>
<dbReference type="Gene3D" id="1.10.510.10">
    <property type="entry name" value="Transferase(Phosphotransferase) domain 1"/>
    <property type="match status" value="1"/>
</dbReference>
<dbReference type="InterPro" id="IPR000719">
    <property type="entry name" value="Prot_kinase_dom"/>
</dbReference>
<dbReference type="SMART" id="SM00220">
    <property type="entry name" value="S_TKc"/>
    <property type="match status" value="1"/>
</dbReference>
<name>A0A371GB40_MUCPR</name>
<dbReference type="OrthoDB" id="4062651at2759"/>
<proteinExistence type="predicted"/>
<feature type="domain" description="Protein kinase" evidence="2">
    <location>
        <begin position="35"/>
        <end position="321"/>
    </location>
</feature>
<dbReference type="InterPro" id="IPR011009">
    <property type="entry name" value="Kinase-like_dom_sf"/>
</dbReference>
<dbReference type="GO" id="GO:0004674">
    <property type="term" value="F:protein serine/threonine kinase activity"/>
    <property type="evidence" value="ECO:0007669"/>
    <property type="project" value="TreeGrafter"/>
</dbReference>
<evidence type="ECO:0000313" key="4">
    <source>
        <dbReference type="Proteomes" id="UP000257109"/>
    </source>
</evidence>
<sequence length="398" mass="45201">MYLTQAHEHNRMVQERGFVSLSDPEIMLRLSLLSFVPSDNTELGASDEVEDDFVFDIDPNFLVDSRKLIIDEQIVEGYEYNPVSVKVILPMQISDATSECKARFQREVNLISRIKHKNIIKFIGASVEPSMMIITELVEGFSLQKYLESIYPSTLSLEQSLSFALDISQAMEYLHANGIIHRDLKPSNLLLPNDNMRILLASFEIAREEISGEMTSEAGTYRYMAPELFSKDPLPKGAKKYYDHKADVYSFAMVLWALTKNRTPFKGRSELMAAYATARNMRPSVEEFPKDLLPLLQSCWEEDSKLRPEFSEITQILAKLLQNCRSIGTTPKEEECSTTSVQAPITDFVEDNSKQVQETQNQNTNVCTMEQSQSIAQTPSPLLPQSKPKKTLGKCKRN</sequence>